<dbReference type="InterPro" id="IPR008971">
    <property type="entry name" value="HSP40/DnaJ_pept-bd"/>
</dbReference>
<dbReference type="InterPro" id="IPR001623">
    <property type="entry name" value="DnaJ_domain"/>
</dbReference>
<evidence type="ECO:0000256" key="3">
    <source>
        <dbReference type="ARBA" id="ARBA00022490"/>
    </source>
</evidence>
<feature type="zinc finger region" description="CR-type" evidence="15">
    <location>
        <begin position="134"/>
        <end position="212"/>
    </location>
</feature>
<comment type="subcellular location">
    <subcellularLocation>
        <location evidence="1 14">Cytoplasm</location>
    </subcellularLocation>
</comment>
<dbReference type="FunFam" id="1.10.287.110:FF:000034">
    <property type="entry name" value="Chaperone protein DnaJ"/>
    <property type="match status" value="1"/>
</dbReference>
<feature type="binding site" evidence="14">
    <location>
        <position position="164"/>
    </location>
    <ligand>
        <name>Zn(2+)</name>
        <dbReference type="ChEBI" id="CHEBI:29105"/>
        <label>2</label>
    </ligand>
</feature>
<evidence type="ECO:0000256" key="10">
    <source>
        <dbReference type="ARBA" id="ARBA00023186"/>
    </source>
</evidence>
<dbReference type="Gene3D" id="1.10.287.110">
    <property type="entry name" value="DnaJ domain"/>
    <property type="match status" value="1"/>
</dbReference>
<dbReference type="GO" id="GO:0006260">
    <property type="term" value="P:DNA replication"/>
    <property type="evidence" value="ECO:0007669"/>
    <property type="project" value="UniProtKB-KW"/>
</dbReference>
<feature type="domain" description="CR-type" evidence="17">
    <location>
        <begin position="134"/>
        <end position="212"/>
    </location>
</feature>
<dbReference type="HAMAP" id="MF_01152">
    <property type="entry name" value="DnaJ"/>
    <property type="match status" value="1"/>
</dbReference>
<feature type="domain" description="J" evidence="16">
    <location>
        <begin position="6"/>
        <end position="71"/>
    </location>
</feature>
<evidence type="ECO:0000256" key="11">
    <source>
        <dbReference type="ARBA" id="ARBA00053423"/>
    </source>
</evidence>
<feature type="binding site" evidence="14">
    <location>
        <position position="150"/>
    </location>
    <ligand>
        <name>Zn(2+)</name>
        <dbReference type="ChEBI" id="CHEBI:29105"/>
        <label>1</label>
    </ligand>
</feature>
<dbReference type="InterPro" id="IPR001305">
    <property type="entry name" value="HSP_DnaJ_Cys-rich_dom"/>
</dbReference>
<dbReference type="RefSeq" id="WP_146564874.1">
    <property type="nucleotide sequence ID" value="NZ_SIHJ01000001.1"/>
</dbReference>
<evidence type="ECO:0000256" key="15">
    <source>
        <dbReference type="PROSITE-ProRule" id="PRU00546"/>
    </source>
</evidence>
<dbReference type="SMART" id="SM00271">
    <property type="entry name" value="DnaJ"/>
    <property type="match status" value="1"/>
</dbReference>
<organism evidence="18 19">
    <name type="scientific">Posidoniimonas corsicana</name>
    <dbReference type="NCBI Taxonomy" id="1938618"/>
    <lineage>
        <taxon>Bacteria</taxon>
        <taxon>Pseudomonadati</taxon>
        <taxon>Planctomycetota</taxon>
        <taxon>Planctomycetia</taxon>
        <taxon>Pirellulales</taxon>
        <taxon>Lacipirellulaceae</taxon>
        <taxon>Posidoniimonas</taxon>
    </lineage>
</organism>
<dbReference type="GO" id="GO:0008270">
    <property type="term" value="F:zinc ion binding"/>
    <property type="evidence" value="ECO:0007669"/>
    <property type="project" value="UniProtKB-UniRule"/>
</dbReference>
<feature type="repeat" description="CXXCXGXG motif" evidence="14">
    <location>
        <begin position="200"/>
        <end position="207"/>
    </location>
</feature>
<evidence type="ECO:0000313" key="19">
    <source>
        <dbReference type="Proteomes" id="UP000316714"/>
    </source>
</evidence>
<dbReference type="Pfam" id="PF00226">
    <property type="entry name" value="DnaJ"/>
    <property type="match status" value="1"/>
</dbReference>
<comment type="domain">
    <text evidence="14">The J domain is necessary and sufficient to stimulate DnaK ATPase activity. Zinc center 1 plays an important role in the autonomous, DnaK-independent chaperone activity of DnaJ. Zinc center 2 is essential for interaction with DnaK and for DnaJ activity.</text>
</comment>
<dbReference type="FunFam" id="2.10.230.10:FF:000002">
    <property type="entry name" value="Molecular chaperone DnaJ"/>
    <property type="match status" value="1"/>
</dbReference>
<dbReference type="PRINTS" id="PR00625">
    <property type="entry name" value="JDOMAIN"/>
</dbReference>
<dbReference type="SUPFAM" id="SSF46565">
    <property type="entry name" value="Chaperone J-domain"/>
    <property type="match status" value="1"/>
</dbReference>
<dbReference type="GO" id="GO:0031072">
    <property type="term" value="F:heat shock protein binding"/>
    <property type="evidence" value="ECO:0007669"/>
    <property type="project" value="InterPro"/>
</dbReference>
<dbReference type="SUPFAM" id="SSF49493">
    <property type="entry name" value="HSP40/DnaJ peptide-binding domain"/>
    <property type="match status" value="2"/>
</dbReference>
<evidence type="ECO:0000256" key="8">
    <source>
        <dbReference type="ARBA" id="ARBA00022833"/>
    </source>
</evidence>
<evidence type="ECO:0000256" key="6">
    <source>
        <dbReference type="ARBA" id="ARBA00022737"/>
    </source>
</evidence>
<evidence type="ECO:0000256" key="7">
    <source>
        <dbReference type="ARBA" id="ARBA00022771"/>
    </source>
</evidence>
<gene>
    <name evidence="18" type="primary">dnaJ_2</name>
    <name evidence="14" type="synonym">dnaJ</name>
    <name evidence="18" type="ORF">KOR34_24940</name>
</gene>
<evidence type="ECO:0000259" key="17">
    <source>
        <dbReference type="PROSITE" id="PS51188"/>
    </source>
</evidence>
<dbReference type="CDD" id="cd06257">
    <property type="entry name" value="DnaJ"/>
    <property type="match status" value="1"/>
</dbReference>
<comment type="similarity">
    <text evidence="12 14">Belongs to the DnaJ family.</text>
</comment>
<proteinExistence type="inferred from homology"/>
<comment type="cofactor">
    <cofactor evidence="14">
        <name>Zn(2+)</name>
        <dbReference type="ChEBI" id="CHEBI:29105"/>
    </cofactor>
    <text evidence="14">Binds 2 Zn(2+) ions per monomer.</text>
</comment>
<keyword evidence="19" id="KW-1185">Reference proteome</keyword>
<dbReference type="Gene3D" id="2.60.260.20">
    <property type="entry name" value="Urease metallochaperone UreE, N-terminal domain"/>
    <property type="match status" value="2"/>
</dbReference>
<keyword evidence="8 14" id="KW-0862">Zinc</keyword>
<dbReference type="AlphaFoldDB" id="A0A5C5VHF4"/>
<dbReference type="SUPFAM" id="SSF57938">
    <property type="entry name" value="DnaJ/Hsp40 cysteine-rich domain"/>
    <property type="match status" value="1"/>
</dbReference>
<dbReference type="GO" id="GO:0009408">
    <property type="term" value="P:response to heat"/>
    <property type="evidence" value="ECO:0007669"/>
    <property type="project" value="InterPro"/>
</dbReference>
<evidence type="ECO:0000313" key="18">
    <source>
        <dbReference type="EMBL" id="TWT37541.1"/>
    </source>
</evidence>
<dbReference type="NCBIfam" id="TIGR02349">
    <property type="entry name" value="DnaJ_bact"/>
    <property type="match status" value="1"/>
</dbReference>
<evidence type="ECO:0000256" key="2">
    <source>
        <dbReference type="ARBA" id="ARBA00011738"/>
    </source>
</evidence>
<dbReference type="InterPro" id="IPR002939">
    <property type="entry name" value="DnaJ_C"/>
</dbReference>
<dbReference type="InterPro" id="IPR036410">
    <property type="entry name" value="HSP_DnaJ_Cys-rich_dom_sf"/>
</dbReference>
<dbReference type="PANTHER" id="PTHR43096">
    <property type="entry name" value="DNAJ HOMOLOG 1, MITOCHONDRIAL-RELATED"/>
    <property type="match status" value="1"/>
</dbReference>
<keyword evidence="9 14" id="KW-0346">Stress response</keyword>
<protein>
    <recommendedName>
        <fullName evidence="13 14">Chaperone protein DnaJ</fullName>
    </recommendedName>
</protein>
<name>A0A5C5VHF4_9BACT</name>
<dbReference type="GO" id="GO:0051082">
    <property type="term" value="F:unfolded protein binding"/>
    <property type="evidence" value="ECO:0007669"/>
    <property type="project" value="UniProtKB-UniRule"/>
</dbReference>
<dbReference type="PROSITE" id="PS51188">
    <property type="entry name" value="ZF_CR"/>
    <property type="match status" value="1"/>
</dbReference>
<dbReference type="Gene3D" id="2.10.230.10">
    <property type="entry name" value="Heat shock protein DnaJ, cysteine-rich domain"/>
    <property type="match status" value="1"/>
</dbReference>
<evidence type="ECO:0000256" key="12">
    <source>
        <dbReference type="ARBA" id="ARBA00061004"/>
    </source>
</evidence>
<keyword evidence="7 14" id="KW-0863">Zinc-finger</keyword>
<dbReference type="NCBIfam" id="NF008035">
    <property type="entry name" value="PRK10767.1"/>
    <property type="match status" value="1"/>
</dbReference>
<evidence type="ECO:0000256" key="1">
    <source>
        <dbReference type="ARBA" id="ARBA00004496"/>
    </source>
</evidence>
<feature type="repeat" description="CXXCXGXG motif" evidence="14">
    <location>
        <begin position="147"/>
        <end position="154"/>
    </location>
</feature>
<evidence type="ECO:0000259" key="16">
    <source>
        <dbReference type="PROSITE" id="PS50076"/>
    </source>
</evidence>
<feature type="repeat" description="CXXCXGXG motif" evidence="14">
    <location>
        <begin position="186"/>
        <end position="193"/>
    </location>
</feature>
<keyword evidence="10 14" id="KW-0143">Chaperone</keyword>
<dbReference type="CDD" id="cd10747">
    <property type="entry name" value="DnaJ_C"/>
    <property type="match status" value="1"/>
</dbReference>
<dbReference type="Pfam" id="PF01556">
    <property type="entry name" value="DnaJ_C"/>
    <property type="match status" value="1"/>
</dbReference>
<feature type="binding site" evidence="14">
    <location>
        <position position="147"/>
    </location>
    <ligand>
        <name>Zn(2+)</name>
        <dbReference type="ChEBI" id="CHEBI:29105"/>
        <label>1</label>
    </ligand>
</feature>
<dbReference type="InterPro" id="IPR012724">
    <property type="entry name" value="DnaJ"/>
</dbReference>
<comment type="subunit">
    <text evidence="2 14">Homodimer.</text>
</comment>
<accession>A0A5C5VHF4</accession>
<keyword evidence="5 14" id="KW-0479">Metal-binding</keyword>
<dbReference type="GO" id="GO:0005524">
    <property type="term" value="F:ATP binding"/>
    <property type="evidence" value="ECO:0007669"/>
    <property type="project" value="InterPro"/>
</dbReference>
<evidence type="ECO:0000256" key="14">
    <source>
        <dbReference type="HAMAP-Rule" id="MF_01152"/>
    </source>
</evidence>
<dbReference type="PROSITE" id="PS50076">
    <property type="entry name" value="DNAJ_2"/>
    <property type="match status" value="1"/>
</dbReference>
<keyword evidence="3 14" id="KW-0963">Cytoplasm</keyword>
<keyword evidence="4 14" id="KW-0235">DNA replication</keyword>
<dbReference type="Proteomes" id="UP000316714">
    <property type="component" value="Unassembled WGS sequence"/>
</dbReference>
<dbReference type="OrthoDB" id="9779889at2"/>
<dbReference type="FunFam" id="2.60.260.20:FF:000004">
    <property type="entry name" value="Molecular chaperone DnaJ"/>
    <property type="match status" value="1"/>
</dbReference>
<dbReference type="InterPro" id="IPR036869">
    <property type="entry name" value="J_dom_sf"/>
</dbReference>
<feature type="binding site" evidence="14">
    <location>
        <position position="189"/>
    </location>
    <ligand>
        <name>Zn(2+)</name>
        <dbReference type="ChEBI" id="CHEBI:29105"/>
        <label>2</label>
    </ligand>
</feature>
<sequence>MATQRCYYEVLGVERTASGEVISSAYRKLAIKYHPDKNPGDDEAVAQFKEAAEAFEVLSDADKRSRYDRFGHAGVNGAGGGGGGHFHDVEDIFSAFGDIFGDMFGGQRGGRGRARPGRDVRCDVTLTLHEAAEGCEKEVEFQRHEACENCSGSGAAPGSSREQCGYCGGAGRVIQSAGIIRMQTTCPACHGEGSTVGRPCTDCRGAGQKLRRVVTKVKIPAGVDDGMRVRISGEGEPSPGGGPRGDCYCFVSVLQHPLFEREGQHLVCRVPISYTQAALGSTIEIPTLHGKTEFEVPAGTQSGEVFRMAGEGMPDPRRRGLGDLLVQVTIEVPKKLSKEEKQKLRELAQLEHKNVAPERKTFFGQLKEYFTHEQEPAEVED</sequence>
<feature type="binding site" evidence="14">
    <location>
        <position position="200"/>
    </location>
    <ligand>
        <name>Zn(2+)</name>
        <dbReference type="ChEBI" id="CHEBI:29105"/>
        <label>1</label>
    </ligand>
</feature>
<feature type="binding site" evidence="14">
    <location>
        <position position="203"/>
    </location>
    <ligand>
        <name>Zn(2+)</name>
        <dbReference type="ChEBI" id="CHEBI:29105"/>
        <label>1</label>
    </ligand>
</feature>
<dbReference type="Pfam" id="PF00684">
    <property type="entry name" value="DnaJ_CXXCXGXG"/>
    <property type="match status" value="1"/>
</dbReference>
<feature type="binding site" evidence="14">
    <location>
        <position position="186"/>
    </location>
    <ligand>
        <name>Zn(2+)</name>
        <dbReference type="ChEBI" id="CHEBI:29105"/>
        <label>2</label>
    </ligand>
</feature>
<comment type="function">
    <text evidence="11 14">Participates actively in the response to hyperosmotic and heat shock by preventing the aggregation of stress-denatured proteins and by disaggregating proteins, also in an autonomous, DnaK-independent fashion. Unfolded proteins bind initially to DnaJ; upon interaction with the DnaJ-bound protein, DnaK hydrolyzes its bound ATP, resulting in the formation of a stable complex. GrpE releases ADP from DnaK; ATP binding to DnaK triggers the release of the substrate protein, thus completing the reaction cycle. Several rounds of ATP-dependent interactions between DnaJ, DnaK and GrpE are required for fully efficient folding. Also involved, together with DnaK and GrpE, in the DNA replication of plasmids through activation of initiation proteins.</text>
</comment>
<dbReference type="PANTHER" id="PTHR43096:SF48">
    <property type="entry name" value="CHAPERONE PROTEIN DNAJ"/>
    <property type="match status" value="1"/>
</dbReference>
<dbReference type="EMBL" id="SIHJ01000001">
    <property type="protein sequence ID" value="TWT37541.1"/>
    <property type="molecule type" value="Genomic_DNA"/>
</dbReference>
<dbReference type="GO" id="GO:0042026">
    <property type="term" value="P:protein refolding"/>
    <property type="evidence" value="ECO:0007669"/>
    <property type="project" value="TreeGrafter"/>
</dbReference>
<reference evidence="18 19" key="1">
    <citation type="submission" date="2019-02" db="EMBL/GenBank/DDBJ databases">
        <title>Deep-cultivation of Planctomycetes and their phenomic and genomic characterization uncovers novel biology.</title>
        <authorList>
            <person name="Wiegand S."/>
            <person name="Jogler M."/>
            <person name="Boedeker C."/>
            <person name="Pinto D."/>
            <person name="Vollmers J."/>
            <person name="Rivas-Marin E."/>
            <person name="Kohn T."/>
            <person name="Peeters S.H."/>
            <person name="Heuer A."/>
            <person name="Rast P."/>
            <person name="Oberbeckmann S."/>
            <person name="Bunk B."/>
            <person name="Jeske O."/>
            <person name="Meyerdierks A."/>
            <person name="Storesund J.E."/>
            <person name="Kallscheuer N."/>
            <person name="Luecker S."/>
            <person name="Lage O.M."/>
            <person name="Pohl T."/>
            <person name="Merkel B.J."/>
            <person name="Hornburger P."/>
            <person name="Mueller R.-W."/>
            <person name="Bruemmer F."/>
            <person name="Labrenz M."/>
            <person name="Spormann A.M."/>
            <person name="Op Den Camp H."/>
            <person name="Overmann J."/>
            <person name="Amann R."/>
            <person name="Jetten M.S.M."/>
            <person name="Mascher T."/>
            <person name="Medema M.H."/>
            <person name="Devos D.P."/>
            <person name="Kaster A.-K."/>
            <person name="Ovreas L."/>
            <person name="Rohde M."/>
            <person name="Galperin M.Y."/>
            <person name="Jogler C."/>
        </authorList>
    </citation>
    <scope>NUCLEOTIDE SEQUENCE [LARGE SCALE GENOMIC DNA]</scope>
    <source>
        <strain evidence="18 19">KOR34</strain>
    </source>
</reference>
<evidence type="ECO:0000256" key="4">
    <source>
        <dbReference type="ARBA" id="ARBA00022705"/>
    </source>
</evidence>
<evidence type="ECO:0000256" key="13">
    <source>
        <dbReference type="ARBA" id="ARBA00067609"/>
    </source>
</evidence>
<feature type="binding site" evidence="14">
    <location>
        <position position="167"/>
    </location>
    <ligand>
        <name>Zn(2+)</name>
        <dbReference type="ChEBI" id="CHEBI:29105"/>
        <label>2</label>
    </ligand>
</feature>
<dbReference type="GO" id="GO:0005737">
    <property type="term" value="C:cytoplasm"/>
    <property type="evidence" value="ECO:0007669"/>
    <property type="project" value="UniProtKB-SubCell"/>
</dbReference>
<evidence type="ECO:0000256" key="9">
    <source>
        <dbReference type="ARBA" id="ARBA00023016"/>
    </source>
</evidence>
<comment type="caution">
    <text evidence="18">The sequence shown here is derived from an EMBL/GenBank/DDBJ whole genome shotgun (WGS) entry which is preliminary data.</text>
</comment>
<dbReference type="PROSITE" id="PS00636">
    <property type="entry name" value="DNAJ_1"/>
    <property type="match status" value="1"/>
</dbReference>
<keyword evidence="6 14" id="KW-0677">Repeat</keyword>
<feature type="repeat" description="CXXCXGXG motif" evidence="14">
    <location>
        <begin position="164"/>
        <end position="171"/>
    </location>
</feature>
<dbReference type="InterPro" id="IPR018253">
    <property type="entry name" value="DnaJ_domain_CS"/>
</dbReference>
<evidence type="ECO:0000256" key="5">
    <source>
        <dbReference type="ARBA" id="ARBA00022723"/>
    </source>
</evidence>